<dbReference type="AlphaFoldDB" id="J3P996"/>
<keyword evidence="2" id="KW-1133">Transmembrane helix</keyword>
<proteinExistence type="predicted"/>
<dbReference type="VEuPathDB" id="FungiDB:GGTG_10079"/>
<reference evidence="5" key="4">
    <citation type="journal article" date="2015" name="G3 (Bethesda)">
        <title>Genome sequences of three phytopathogenic species of the Magnaporthaceae family of fungi.</title>
        <authorList>
            <person name="Okagaki L.H."/>
            <person name="Nunes C.C."/>
            <person name="Sailsbery J."/>
            <person name="Clay B."/>
            <person name="Brown D."/>
            <person name="John T."/>
            <person name="Oh Y."/>
            <person name="Young N."/>
            <person name="Fitzgerald M."/>
            <person name="Haas B.J."/>
            <person name="Zeng Q."/>
            <person name="Young S."/>
            <person name="Adiconis X."/>
            <person name="Fan L."/>
            <person name="Levin J.Z."/>
            <person name="Mitchell T.K."/>
            <person name="Okubara P.A."/>
            <person name="Farman M.L."/>
            <person name="Kohn L.M."/>
            <person name="Birren B."/>
            <person name="Ma L.-J."/>
            <person name="Dean R.A."/>
        </authorList>
    </citation>
    <scope>NUCLEOTIDE SEQUENCE</scope>
    <source>
        <strain evidence="5">R3-111a-1</strain>
    </source>
</reference>
<dbReference type="EMBL" id="GL385399">
    <property type="protein sequence ID" value="EJT73232.1"/>
    <property type="molecule type" value="Genomic_DNA"/>
</dbReference>
<feature type="region of interest" description="Disordered" evidence="1">
    <location>
        <begin position="81"/>
        <end position="455"/>
    </location>
</feature>
<dbReference type="eggNOG" id="ENOG502STER">
    <property type="taxonomic scope" value="Eukaryota"/>
</dbReference>
<feature type="compositionally biased region" description="Low complexity" evidence="1">
    <location>
        <begin position="300"/>
        <end position="320"/>
    </location>
</feature>
<dbReference type="InterPro" id="IPR013783">
    <property type="entry name" value="Ig-like_fold"/>
</dbReference>
<keyword evidence="2" id="KW-0472">Membrane</keyword>
<dbReference type="GeneID" id="20350537"/>
<feature type="compositionally biased region" description="Basic and acidic residues" evidence="1">
    <location>
        <begin position="394"/>
        <end position="407"/>
    </location>
</feature>
<organism evidence="4">
    <name type="scientific">Gaeumannomyces tritici (strain R3-111a-1)</name>
    <name type="common">Wheat and barley take-all root rot fungus</name>
    <name type="synonym">Gaeumannomyces graminis var. tritici</name>
    <dbReference type="NCBI Taxonomy" id="644352"/>
    <lineage>
        <taxon>Eukaryota</taxon>
        <taxon>Fungi</taxon>
        <taxon>Dikarya</taxon>
        <taxon>Ascomycota</taxon>
        <taxon>Pezizomycotina</taxon>
        <taxon>Sordariomycetes</taxon>
        <taxon>Sordariomycetidae</taxon>
        <taxon>Magnaporthales</taxon>
        <taxon>Magnaporthaceae</taxon>
        <taxon>Gaeumannomyces</taxon>
    </lineage>
</organism>
<sequence length="511" mass="55131">MAASKVPVTITFRRPGTSPPVFVAGTFSEPQWQPQEMTSSSDDQGEYEFKAELLAAPGSSIQYKFRVGHGDWWLLDENADSVTDHEGNCNSVLTVPNEIRPELEEAPTPESSPPAPASPPPNDNEPAPEIRLLDDDVKEGPSSAFGDFETASGWLDPFPKKHGPQMEGDWDDNQERVPLFAHECLVPNDLDSNEGGSRPHSPSEARHSLGFEHEPDVSELQDPELEQFPSRLEQISELIHEVEGELEEDETAFEGVPPSAVLGVPRRKTNDFVGDFIGGSPAESPSLSRPQKRLSVPRQSVGSVTSDMSSSVLSLQSIAESGEDNDDQDPPLSPQPVMVPSPVTRPTMAGKIPSSEDDEAVVLDSPKRTLAEAPTPVQPQSAEETSAAPSSETSYRDLPKQSEKAQSAEKTSAAPASETSYRDLPRHSEKAQPADPIDHDREYQTSTAKKGEIDLSGVPALTDMKEKGAIGGSLLRSKPAAGTKTDRQTLLAVGSAAVAMLGLALWWKSRI</sequence>
<dbReference type="RefSeq" id="XP_009226206.1">
    <property type="nucleotide sequence ID" value="XM_009227942.1"/>
</dbReference>
<feature type="compositionally biased region" description="Basic and acidic residues" evidence="1">
    <location>
        <begin position="420"/>
        <end position="453"/>
    </location>
</feature>
<protein>
    <recommendedName>
        <fullName evidence="3">AMP-activated protein kinase glycogen-binding domain-containing protein</fullName>
    </recommendedName>
</protein>
<keyword evidence="2" id="KW-0812">Transmembrane</keyword>
<reference evidence="4" key="3">
    <citation type="submission" date="2010-09" db="EMBL/GenBank/DDBJ databases">
        <title>Annotation of Gaeumannomyces graminis var. tritici R3-111a-1.</title>
        <authorList>
            <consortium name="The Broad Institute Genome Sequencing Platform"/>
            <person name="Ma L.-J."/>
            <person name="Dead R."/>
            <person name="Young S.K."/>
            <person name="Zeng Q."/>
            <person name="Gargeya S."/>
            <person name="Fitzgerald M."/>
            <person name="Haas B."/>
            <person name="Abouelleil A."/>
            <person name="Alvarado L."/>
            <person name="Arachchi H.M."/>
            <person name="Berlin A."/>
            <person name="Brown A."/>
            <person name="Chapman S.B."/>
            <person name="Chen Z."/>
            <person name="Dunbar C."/>
            <person name="Freedman E."/>
            <person name="Gearin G."/>
            <person name="Gellesch M."/>
            <person name="Goldberg J."/>
            <person name="Griggs A."/>
            <person name="Gujja S."/>
            <person name="Heiman D."/>
            <person name="Howarth C."/>
            <person name="Larson L."/>
            <person name="Lui A."/>
            <person name="MacDonald P.J.P."/>
            <person name="Mehta T."/>
            <person name="Montmayeur A."/>
            <person name="Murphy C."/>
            <person name="Neiman D."/>
            <person name="Pearson M."/>
            <person name="Priest M."/>
            <person name="Roberts A."/>
            <person name="Saif S."/>
            <person name="Shea T."/>
            <person name="Shenoy N."/>
            <person name="Sisk P."/>
            <person name="Stolte C."/>
            <person name="Sykes S."/>
            <person name="Yandava C."/>
            <person name="Wortman J."/>
            <person name="Nusbaum C."/>
            <person name="Birren B."/>
        </authorList>
    </citation>
    <scope>NUCLEOTIDE SEQUENCE</scope>
    <source>
        <strain evidence="4">R3-111a-1</strain>
    </source>
</reference>
<dbReference type="CDD" id="cd02859">
    <property type="entry name" value="E_set_AMPKbeta_like_N"/>
    <property type="match status" value="1"/>
</dbReference>
<evidence type="ECO:0000259" key="3">
    <source>
        <dbReference type="Pfam" id="PF16561"/>
    </source>
</evidence>
<feature type="compositionally biased region" description="Low complexity" evidence="1">
    <location>
        <begin position="381"/>
        <end position="393"/>
    </location>
</feature>
<evidence type="ECO:0000256" key="1">
    <source>
        <dbReference type="SAM" id="MobiDB-lite"/>
    </source>
</evidence>
<dbReference type="OrthoDB" id="5350410at2759"/>
<dbReference type="HOGENOM" id="CLU_557854_0_0_1"/>
<reference evidence="4" key="2">
    <citation type="submission" date="2010-07" db="EMBL/GenBank/DDBJ databases">
        <authorList>
            <consortium name="The Broad Institute Genome Sequencing Platform"/>
            <consortium name="Broad Institute Genome Sequencing Center for Infectious Disease"/>
            <person name="Ma L.-J."/>
            <person name="Dead R."/>
            <person name="Young S."/>
            <person name="Zeng Q."/>
            <person name="Koehrsen M."/>
            <person name="Alvarado L."/>
            <person name="Berlin A."/>
            <person name="Chapman S.B."/>
            <person name="Chen Z."/>
            <person name="Freedman E."/>
            <person name="Gellesch M."/>
            <person name="Goldberg J."/>
            <person name="Griggs A."/>
            <person name="Gujja S."/>
            <person name="Heilman E.R."/>
            <person name="Heiman D."/>
            <person name="Hepburn T."/>
            <person name="Howarth C."/>
            <person name="Jen D."/>
            <person name="Larson L."/>
            <person name="Mehta T."/>
            <person name="Neiman D."/>
            <person name="Pearson M."/>
            <person name="Roberts A."/>
            <person name="Saif S."/>
            <person name="Shea T."/>
            <person name="Shenoy N."/>
            <person name="Sisk P."/>
            <person name="Stolte C."/>
            <person name="Sykes S."/>
            <person name="Walk T."/>
            <person name="White J."/>
            <person name="Yandava C."/>
            <person name="Haas B."/>
            <person name="Nusbaum C."/>
            <person name="Birren B."/>
        </authorList>
    </citation>
    <scope>NUCLEOTIDE SEQUENCE</scope>
    <source>
        <strain evidence="4">R3-111a-1</strain>
    </source>
</reference>
<evidence type="ECO:0000313" key="5">
    <source>
        <dbReference type="EnsemblFungi" id="EJT73232"/>
    </source>
</evidence>
<dbReference type="Pfam" id="PF16561">
    <property type="entry name" value="AMPK1_CBM"/>
    <property type="match status" value="1"/>
</dbReference>
<dbReference type="Proteomes" id="UP000006039">
    <property type="component" value="Unassembled WGS sequence"/>
</dbReference>
<feature type="compositionally biased region" description="Basic and acidic residues" evidence="1">
    <location>
        <begin position="201"/>
        <end position="216"/>
    </location>
</feature>
<reference evidence="6" key="1">
    <citation type="submission" date="2010-07" db="EMBL/GenBank/DDBJ databases">
        <title>The genome sequence of Gaeumannomyces graminis var. tritici strain R3-111a-1.</title>
        <authorList>
            <consortium name="The Broad Institute Genome Sequencing Platform"/>
            <person name="Ma L.-J."/>
            <person name="Dead R."/>
            <person name="Young S."/>
            <person name="Zeng Q."/>
            <person name="Koehrsen M."/>
            <person name="Alvarado L."/>
            <person name="Berlin A."/>
            <person name="Chapman S.B."/>
            <person name="Chen Z."/>
            <person name="Freedman E."/>
            <person name="Gellesch M."/>
            <person name="Goldberg J."/>
            <person name="Griggs A."/>
            <person name="Gujja S."/>
            <person name="Heilman E.R."/>
            <person name="Heiman D."/>
            <person name="Hepburn T."/>
            <person name="Howarth C."/>
            <person name="Jen D."/>
            <person name="Larson L."/>
            <person name="Mehta T."/>
            <person name="Neiman D."/>
            <person name="Pearson M."/>
            <person name="Roberts A."/>
            <person name="Saif S."/>
            <person name="Shea T."/>
            <person name="Shenoy N."/>
            <person name="Sisk P."/>
            <person name="Stolte C."/>
            <person name="Sykes S."/>
            <person name="Walk T."/>
            <person name="White J."/>
            <person name="Yandava C."/>
            <person name="Haas B."/>
            <person name="Nusbaum C."/>
            <person name="Birren B."/>
        </authorList>
    </citation>
    <scope>NUCLEOTIDE SEQUENCE [LARGE SCALE GENOMIC DNA]</scope>
    <source>
        <strain evidence="6">R3-111a-1</strain>
    </source>
</reference>
<feature type="transmembrane region" description="Helical" evidence="2">
    <location>
        <begin position="489"/>
        <end position="507"/>
    </location>
</feature>
<dbReference type="STRING" id="644352.J3P996"/>
<feature type="compositionally biased region" description="Pro residues" evidence="1">
    <location>
        <begin position="110"/>
        <end position="123"/>
    </location>
</feature>
<dbReference type="InterPro" id="IPR032640">
    <property type="entry name" value="AMPK1_CBM"/>
</dbReference>
<evidence type="ECO:0000313" key="6">
    <source>
        <dbReference type="Proteomes" id="UP000006039"/>
    </source>
</evidence>
<evidence type="ECO:0000313" key="4">
    <source>
        <dbReference type="EMBL" id="EJT73232.1"/>
    </source>
</evidence>
<dbReference type="Gene3D" id="2.60.40.10">
    <property type="entry name" value="Immunoglobulins"/>
    <property type="match status" value="1"/>
</dbReference>
<dbReference type="SUPFAM" id="SSF81296">
    <property type="entry name" value="E set domains"/>
    <property type="match status" value="1"/>
</dbReference>
<evidence type="ECO:0000256" key="2">
    <source>
        <dbReference type="SAM" id="Phobius"/>
    </source>
</evidence>
<dbReference type="EnsemblFungi" id="EJT73232">
    <property type="protein sequence ID" value="EJT73232"/>
    <property type="gene ID" value="GGTG_10079"/>
</dbReference>
<accession>J3P996</accession>
<keyword evidence="6" id="KW-1185">Reference proteome</keyword>
<name>J3P996_GAET3</name>
<reference evidence="5" key="5">
    <citation type="submission" date="2018-04" db="UniProtKB">
        <authorList>
            <consortium name="EnsemblFungi"/>
        </authorList>
    </citation>
    <scope>IDENTIFICATION</scope>
    <source>
        <strain evidence="5">R3-111a-1</strain>
    </source>
</reference>
<dbReference type="InterPro" id="IPR014756">
    <property type="entry name" value="Ig_E-set"/>
</dbReference>
<gene>
    <name evidence="5" type="primary">20350537</name>
    <name evidence="4" type="ORF">GGTG_10079</name>
</gene>
<feature type="domain" description="AMP-activated protein kinase glycogen-binding" evidence="3">
    <location>
        <begin position="6"/>
        <end position="97"/>
    </location>
</feature>